<dbReference type="PANTHER" id="PTHR37984">
    <property type="entry name" value="PROTEIN CBG26694"/>
    <property type="match status" value="1"/>
</dbReference>
<dbReference type="InterPro" id="IPR043502">
    <property type="entry name" value="DNA/RNA_pol_sf"/>
</dbReference>
<keyword evidence="6" id="KW-1185">Reference proteome</keyword>
<sequence>MERSGPITPPQILSCHRCINDMAMVILPKSNQTILDAPDGFVLLYTQCFSLANLRLALPKFFCDVLHYYHVHLSRLNPVGYAKLTTFVVMCKAYGVSIVPRHSLKLLSKDNMMDKKSFKDKFPLQSMKIRYFSDLEGILSMNFMYAEPPLVEAEPLDVAYPEQLVENTTDSGGSPPREEMLVFVSGSSIPNKPAYRMNPKEYEELQRQVTKLLEKGSSIPNKPAYRMNPKEYEELQRQVTKLLEKVSALMVPKHGGAFRMCFDSRVVNKITIKYCFPIPRFDDLLDQLYGSSMFSKIDLRSGYHQIRMRPGDECNTAFKTRDGLYEWIAVDEHLSHLCEVFSVLKEQKVYANRNKCHFLVNEVTFLGYVITGQGIRMDKSKIEAILNWPLPTTLHDIRSFHGLASFYRPTKAFELLKVKVTEAPVLCLPNFNDVFQVECDASGVGIGGVLSQNKRPIAFFSEKLNEACRKYSTYDKEFYAIIRSLDTWRHYLLANEFVLFSDHEA</sequence>
<dbReference type="InterPro" id="IPR043128">
    <property type="entry name" value="Rev_trsase/Diguanyl_cyclase"/>
</dbReference>
<name>A0ABQ4ZP07_9ASTR</name>
<reference evidence="5" key="1">
    <citation type="journal article" date="2022" name="Int. J. Mol. Sci.">
        <title>Draft Genome of Tanacetum Coccineum: Genomic Comparison of Closely Related Tanacetum-Family Plants.</title>
        <authorList>
            <person name="Yamashiro T."/>
            <person name="Shiraishi A."/>
            <person name="Nakayama K."/>
            <person name="Satake H."/>
        </authorList>
    </citation>
    <scope>NUCLEOTIDE SEQUENCE</scope>
</reference>
<protein>
    <submittedName>
        <fullName evidence="5">RNA-directed DNA polymerase</fullName>
    </submittedName>
</protein>
<dbReference type="CDD" id="cd01647">
    <property type="entry name" value="RT_LTR"/>
    <property type="match status" value="1"/>
</dbReference>
<dbReference type="InterPro" id="IPR007321">
    <property type="entry name" value="Transposase_28"/>
</dbReference>
<dbReference type="GO" id="GO:0003964">
    <property type="term" value="F:RNA-directed DNA polymerase activity"/>
    <property type="evidence" value="ECO:0007669"/>
    <property type="project" value="UniProtKB-KW"/>
</dbReference>
<dbReference type="Proteomes" id="UP001151760">
    <property type="component" value="Unassembled WGS sequence"/>
</dbReference>
<feature type="domain" description="Reverse transcriptase/retrotransposon-derived protein RNase H-like" evidence="4">
    <location>
        <begin position="410"/>
        <end position="498"/>
    </location>
</feature>
<feature type="domain" description="Transposase (putative) gypsy type" evidence="3">
    <location>
        <begin position="49"/>
        <end position="94"/>
    </location>
</feature>
<dbReference type="CDD" id="cd09274">
    <property type="entry name" value="RNase_HI_RT_Ty3"/>
    <property type="match status" value="1"/>
</dbReference>
<evidence type="ECO:0000259" key="4">
    <source>
        <dbReference type="Pfam" id="PF17919"/>
    </source>
</evidence>
<proteinExistence type="predicted"/>
<accession>A0ABQ4ZP07</accession>
<gene>
    <name evidence="5" type="ORF">Tco_0774601</name>
</gene>
<evidence type="ECO:0000259" key="3">
    <source>
        <dbReference type="Pfam" id="PF04195"/>
    </source>
</evidence>
<dbReference type="Pfam" id="PF00078">
    <property type="entry name" value="RVT_1"/>
    <property type="match status" value="1"/>
</dbReference>
<evidence type="ECO:0000313" key="6">
    <source>
        <dbReference type="Proteomes" id="UP001151760"/>
    </source>
</evidence>
<keyword evidence="5" id="KW-0695">RNA-directed DNA polymerase</keyword>
<dbReference type="PANTHER" id="PTHR37984:SF5">
    <property type="entry name" value="PROTEIN NYNRIN-LIKE"/>
    <property type="match status" value="1"/>
</dbReference>
<keyword evidence="1" id="KW-0511">Multifunctional enzyme</keyword>
<dbReference type="Pfam" id="PF04195">
    <property type="entry name" value="Transposase_28"/>
    <property type="match status" value="1"/>
</dbReference>
<dbReference type="Pfam" id="PF17919">
    <property type="entry name" value="RT_RNaseH_2"/>
    <property type="match status" value="1"/>
</dbReference>
<comment type="caution">
    <text evidence="5">The sequence shown here is derived from an EMBL/GenBank/DDBJ whole genome shotgun (WGS) entry which is preliminary data.</text>
</comment>
<evidence type="ECO:0000313" key="5">
    <source>
        <dbReference type="EMBL" id="GJS91965.1"/>
    </source>
</evidence>
<evidence type="ECO:0000256" key="1">
    <source>
        <dbReference type="ARBA" id="ARBA00023268"/>
    </source>
</evidence>
<dbReference type="Gene3D" id="3.10.10.10">
    <property type="entry name" value="HIV Type 1 Reverse Transcriptase, subunit A, domain 1"/>
    <property type="match status" value="1"/>
</dbReference>
<dbReference type="EMBL" id="BQNB010011546">
    <property type="protein sequence ID" value="GJS91965.1"/>
    <property type="molecule type" value="Genomic_DNA"/>
</dbReference>
<organism evidence="5 6">
    <name type="scientific">Tanacetum coccineum</name>
    <dbReference type="NCBI Taxonomy" id="301880"/>
    <lineage>
        <taxon>Eukaryota</taxon>
        <taxon>Viridiplantae</taxon>
        <taxon>Streptophyta</taxon>
        <taxon>Embryophyta</taxon>
        <taxon>Tracheophyta</taxon>
        <taxon>Spermatophyta</taxon>
        <taxon>Magnoliopsida</taxon>
        <taxon>eudicotyledons</taxon>
        <taxon>Gunneridae</taxon>
        <taxon>Pentapetalae</taxon>
        <taxon>asterids</taxon>
        <taxon>campanulids</taxon>
        <taxon>Asterales</taxon>
        <taxon>Asteraceae</taxon>
        <taxon>Asteroideae</taxon>
        <taxon>Anthemideae</taxon>
        <taxon>Anthemidinae</taxon>
        <taxon>Tanacetum</taxon>
    </lineage>
</organism>
<feature type="domain" description="Reverse transcriptase" evidence="2">
    <location>
        <begin position="251"/>
        <end position="323"/>
    </location>
</feature>
<dbReference type="InterPro" id="IPR050951">
    <property type="entry name" value="Retrovirus_Pol_polyprotein"/>
</dbReference>
<keyword evidence="5" id="KW-0808">Transferase</keyword>
<keyword evidence="5" id="KW-0548">Nucleotidyltransferase</keyword>
<dbReference type="SUPFAM" id="SSF56672">
    <property type="entry name" value="DNA/RNA polymerases"/>
    <property type="match status" value="1"/>
</dbReference>
<reference evidence="5" key="2">
    <citation type="submission" date="2022-01" db="EMBL/GenBank/DDBJ databases">
        <authorList>
            <person name="Yamashiro T."/>
            <person name="Shiraishi A."/>
            <person name="Satake H."/>
            <person name="Nakayama K."/>
        </authorList>
    </citation>
    <scope>NUCLEOTIDE SEQUENCE</scope>
</reference>
<dbReference type="InterPro" id="IPR000477">
    <property type="entry name" value="RT_dom"/>
</dbReference>
<evidence type="ECO:0000259" key="2">
    <source>
        <dbReference type="Pfam" id="PF00078"/>
    </source>
</evidence>
<dbReference type="Gene3D" id="3.30.70.270">
    <property type="match status" value="3"/>
</dbReference>
<dbReference type="InterPro" id="IPR041577">
    <property type="entry name" value="RT_RNaseH_2"/>
</dbReference>